<evidence type="ECO:0000256" key="1">
    <source>
        <dbReference type="SAM" id="MobiDB-lite"/>
    </source>
</evidence>
<name>A0A1W0A722_9STRA</name>
<comment type="caution">
    <text evidence="2">The sequence shown here is derived from an EMBL/GenBank/DDBJ whole genome shotgun (WGS) entry which is preliminary data.</text>
</comment>
<dbReference type="Proteomes" id="UP000243217">
    <property type="component" value="Unassembled WGS sequence"/>
</dbReference>
<dbReference type="OrthoDB" id="6255742at2759"/>
<organism evidence="2 3">
    <name type="scientific">Thraustotheca clavata</name>
    <dbReference type="NCBI Taxonomy" id="74557"/>
    <lineage>
        <taxon>Eukaryota</taxon>
        <taxon>Sar</taxon>
        <taxon>Stramenopiles</taxon>
        <taxon>Oomycota</taxon>
        <taxon>Saprolegniomycetes</taxon>
        <taxon>Saprolegniales</taxon>
        <taxon>Achlyaceae</taxon>
        <taxon>Thraustotheca</taxon>
    </lineage>
</organism>
<sequence length="101" mass="11135">MCLQLRNHDQLGLQVDTTTHIVSFFADDSQLFASNEAALQRQLALVDGFCGLSGFKQNRAKTQVLTHSPLPAADVADRPAVADDEGARHPRRPEPTRKRTP</sequence>
<keyword evidence="3" id="KW-1185">Reference proteome</keyword>
<reference evidence="2 3" key="1">
    <citation type="journal article" date="2014" name="Genome Biol. Evol.">
        <title>The secreted proteins of Achlya hypogyna and Thraustotheca clavata identify the ancestral oomycete secretome and reveal gene acquisitions by horizontal gene transfer.</title>
        <authorList>
            <person name="Misner I."/>
            <person name="Blouin N."/>
            <person name="Leonard G."/>
            <person name="Richards T.A."/>
            <person name="Lane C.E."/>
        </authorList>
    </citation>
    <scope>NUCLEOTIDE SEQUENCE [LARGE SCALE GENOMIC DNA]</scope>
    <source>
        <strain evidence="2 3">ATCC 34112</strain>
    </source>
</reference>
<feature type="region of interest" description="Disordered" evidence="1">
    <location>
        <begin position="66"/>
        <end position="101"/>
    </location>
</feature>
<dbReference type="EMBL" id="JNBS01000394">
    <property type="protein sequence ID" value="OQS05981.1"/>
    <property type="molecule type" value="Genomic_DNA"/>
</dbReference>
<evidence type="ECO:0000313" key="2">
    <source>
        <dbReference type="EMBL" id="OQS05981.1"/>
    </source>
</evidence>
<evidence type="ECO:0000313" key="3">
    <source>
        <dbReference type="Proteomes" id="UP000243217"/>
    </source>
</evidence>
<dbReference type="AlphaFoldDB" id="A0A1W0A722"/>
<gene>
    <name evidence="2" type="ORF">THRCLA_20475</name>
</gene>
<feature type="compositionally biased region" description="Basic and acidic residues" evidence="1">
    <location>
        <begin position="75"/>
        <end position="101"/>
    </location>
</feature>
<protein>
    <recommendedName>
        <fullName evidence="4">Reverse transcriptase domain-containing protein</fullName>
    </recommendedName>
</protein>
<proteinExistence type="predicted"/>
<accession>A0A1W0A722</accession>
<evidence type="ECO:0008006" key="4">
    <source>
        <dbReference type="Google" id="ProtNLM"/>
    </source>
</evidence>